<dbReference type="InterPro" id="IPR023187">
    <property type="entry name" value="Tscrpt_reg_MarR-type_CS"/>
</dbReference>
<dbReference type="SMART" id="SM00347">
    <property type="entry name" value="HTH_MARR"/>
    <property type="match status" value="1"/>
</dbReference>
<dbReference type="Pfam" id="PF01047">
    <property type="entry name" value="MarR"/>
    <property type="match status" value="1"/>
</dbReference>
<dbReference type="InterPro" id="IPR036388">
    <property type="entry name" value="WH-like_DNA-bd_sf"/>
</dbReference>
<dbReference type="STRING" id="1715989.NITINOP_1209"/>
<dbReference type="PRINTS" id="PR00598">
    <property type="entry name" value="HTHMARR"/>
</dbReference>
<dbReference type="PROSITE" id="PS01117">
    <property type="entry name" value="HTH_MARR_1"/>
    <property type="match status" value="1"/>
</dbReference>
<dbReference type="KEGG" id="nio:NITINOP_1209"/>
<evidence type="ECO:0000259" key="4">
    <source>
        <dbReference type="PROSITE" id="PS50995"/>
    </source>
</evidence>
<keyword evidence="1" id="KW-0805">Transcription regulation</keyword>
<dbReference type="GO" id="GO:0003677">
    <property type="term" value="F:DNA binding"/>
    <property type="evidence" value="ECO:0007669"/>
    <property type="project" value="UniProtKB-KW"/>
</dbReference>
<feature type="domain" description="HTH marR-type" evidence="4">
    <location>
        <begin position="43"/>
        <end position="177"/>
    </location>
</feature>
<evidence type="ECO:0000256" key="2">
    <source>
        <dbReference type="ARBA" id="ARBA00023125"/>
    </source>
</evidence>
<dbReference type="InterPro" id="IPR036390">
    <property type="entry name" value="WH_DNA-bd_sf"/>
</dbReference>
<dbReference type="RefSeq" id="WP_173644407.1">
    <property type="nucleotide sequence ID" value="NZ_LN885086.1"/>
</dbReference>
<evidence type="ECO:0000256" key="3">
    <source>
        <dbReference type="ARBA" id="ARBA00023163"/>
    </source>
</evidence>
<sequence length="183" mass="20277">MSPSPSEARPAALGGPGGLHLDGVEPSLYAPLVESPNPQDDPYLKLVRPLVEAYLAFWRTGSRHIKKSLRLTPSQFDVIATLGDTDGMTCSELSHKTLVTKGTLTGVLDRLAAKGLIKREAIQGDRRFTKISLTAKGDALFRKTFSAHTAFIRPFFERALTPQEVEQARSFLLRIRDSFNRDR</sequence>
<evidence type="ECO:0000256" key="1">
    <source>
        <dbReference type="ARBA" id="ARBA00023015"/>
    </source>
</evidence>
<dbReference type="AlphaFoldDB" id="A0A0S4KSK3"/>
<organism evidence="5 6">
    <name type="scientific">Candidatus Nitrospira inopinata</name>
    <dbReference type="NCBI Taxonomy" id="1715989"/>
    <lineage>
        <taxon>Bacteria</taxon>
        <taxon>Pseudomonadati</taxon>
        <taxon>Nitrospirota</taxon>
        <taxon>Nitrospiria</taxon>
        <taxon>Nitrospirales</taxon>
        <taxon>Nitrospiraceae</taxon>
        <taxon>Nitrospira</taxon>
    </lineage>
</organism>
<accession>A0A0S4KSK3</accession>
<dbReference type="Gene3D" id="1.10.10.10">
    <property type="entry name" value="Winged helix-like DNA-binding domain superfamily/Winged helix DNA-binding domain"/>
    <property type="match status" value="1"/>
</dbReference>
<keyword evidence="3" id="KW-0804">Transcription</keyword>
<dbReference type="InterPro" id="IPR000835">
    <property type="entry name" value="HTH_MarR-typ"/>
</dbReference>
<evidence type="ECO:0000313" key="5">
    <source>
        <dbReference type="EMBL" id="CUQ66184.1"/>
    </source>
</evidence>
<name>A0A0S4KSK3_9BACT</name>
<gene>
    <name evidence="5" type="ORF">NITINOP_1209</name>
</gene>
<keyword evidence="2" id="KW-0238">DNA-binding</keyword>
<dbReference type="EMBL" id="LN885086">
    <property type="protein sequence ID" value="CUQ66184.1"/>
    <property type="molecule type" value="Genomic_DNA"/>
</dbReference>
<dbReference type="Proteomes" id="UP000066284">
    <property type="component" value="Chromosome 1"/>
</dbReference>
<reference evidence="6" key="1">
    <citation type="submission" date="2015-09" db="EMBL/GenBank/DDBJ databases">
        <authorList>
            <person name="Daims H."/>
        </authorList>
    </citation>
    <scope>NUCLEOTIDE SEQUENCE [LARGE SCALE GENOMIC DNA]</scope>
</reference>
<dbReference type="PANTHER" id="PTHR42756">
    <property type="entry name" value="TRANSCRIPTIONAL REGULATOR, MARR"/>
    <property type="match status" value="1"/>
</dbReference>
<dbReference type="SUPFAM" id="SSF46785">
    <property type="entry name" value="Winged helix' DNA-binding domain"/>
    <property type="match status" value="1"/>
</dbReference>
<dbReference type="PROSITE" id="PS50995">
    <property type="entry name" value="HTH_MARR_2"/>
    <property type="match status" value="1"/>
</dbReference>
<proteinExistence type="predicted"/>
<dbReference type="GO" id="GO:0003700">
    <property type="term" value="F:DNA-binding transcription factor activity"/>
    <property type="evidence" value="ECO:0007669"/>
    <property type="project" value="InterPro"/>
</dbReference>
<protein>
    <submittedName>
        <fullName evidence="5">Transcriptional regulator, MarR family</fullName>
    </submittedName>
</protein>
<keyword evidence="6" id="KW-1185">Reference proteome</keyword>
<evidence type="ECO:0000313" key="6">
    <source>
        <dbReference type="Proteomes" id="UP000066284"/>
    </source>
</evidence>
<dbReference type="PANTHER" id="PTHR42756:SF1">
    <property type="entry name" value="TRANSCRIPTIONAL REPRESSOR OF EMRAB OPERON"/>
    <property type="match status" value="1"/>
</dbReference>